<keyword evidence="2" id="KW-1185">Reference proteome</keyword>
<evidence type="ECO:0000313" key="2">
    <source>
        <dbReference type="Proteomes" id="UP001472866"/>
    </source>
</evidence>
<dbReference type="EMBL" id="CP151511">
    <property type="protein sequence ID" value="WZN65111.1"/>
    <property type="molecule type" value="Genomic_DNA"/>
</dbReference>
<dbReference type="AlphaFoldDB" id="A0AAX4PGB6"/>
<evidence type="ECO:0000313" key="1">
    <source>
        <dbReference type="EMBL" id="WZN65111.1"/>
    </source>
</evidence>
<protein>
    <submittedName>
        <fullName evidence="1">Uncharacterized protein</fullName>
    </submittedName>
</protein>
<organism evidence="1 2">
    <name type="scientific">Chloropicon roscoffensis</name>
    <dbReference type="NCBI Taxonomy" id="1461544"/>
    <lineage>
        <taxon>Eukaryota</taxon>
        <taxon>Viridiplantae</taxon>
        <taxon>Chlorophyta</taxon>
        <taxon>Chloropicophyceae</taxon>
        <taxon>Chloropicales</taxon>
        <taxon>Chloropicaceae</taxon>
        <taxon>Chloropicon</taxon>
    </lineage>
</organism>
<accession>A0AAX4PGB6</accession>
<reference evidence="1 2" key="1">
    <citation type="submission" date="2024-03" db="EMBL/GenBank/DDBJ databases">
        <title>Complete genome sequence of the green alga Chloropicon roscoffensis RCC1871.</title>
        <authorList>
            <person name="Lemieux C."/>
            <person name="Pombert J.-F."/>
            <person name="Otis C."/>
            <person name="Turmel M."/>
        </authorList>
    </citation>
    <scope>NUCLEOTIDE SEQUENCE [LARGE SCALE GENOMIC DNA]</scope>
    <source>
        <strain evidence="1 2">RCC1871</strain>
    </source>
</reference>
<gene>
    <name evidence="1" type="ORF">HKI87_11g66680</name>
</gene>
<sequence length="354" mass="40196">MAEHHDIRSFFSPLNKTTAAAMAEKPAVPHCPGGSECTAKGCDMMHPCCRAGKGCPGTTWLTRDHYGVWGGRRTTTCNACRFARREYEARKYGPRRRALNAIHNPRWNPVNNPRWNPVNNPRWNPVNNPRWNPVNNPRWNPVNNKKRQREAEEVARECLKQIHGVTPLMPGQAAAIAKDIMINPVDGVTGKDVSLEDYLQCEKVWSPGVDEPPAFYVGYTAQAVRHEALRFLTERGQELQLDDGSFTRTGHLNRPVLLHANDDVITQKQAVEDFGFEFFVVYHSNIQMNARAVEAAIQHLYQEPLPLGQRLWRKPDMGAKYSLKVDPKVVHQVFITTSPLVTRLIREQQLKVVA</sequence>
<name>A0AAX4PGB6_9CHLO</name>
<dbReference type="Proteomes" id="UP001472866">
    <property type="component" value="Chromosome 11"/>
</dbReference>
<proteinExistence type="predicted"/>